<dbReference type="Pfam" id="PF01398">
    <property type="entry name" value="JAB"/>
    <property type="match status" value="1"/>
</dbReference>
<accession>A0A0E9NDY1</accession>
<dbReference type="GO" id="GO:0005737">
    <property type="term" value="C:cytoplasm"/>
    <property type="evidence" value="ECO:0007669"/>
    <property type="project" value="UniProtKB-SubCell"/>
</dbReference>
<dbReference type="Proteomes" id="UP000033140">
    <property type="component" value="Unassembled WGS sequence"/>
</dbReference>
<evidence type="ECO:0000313" key="6">
    <source>
        <dbReference type="EMBL" id="GAO48062.1"/>
    </source>
</evidence>
<comment type="function">
    <text evidence="2">Component of the COP9 signalosome complex (CSN), a complex involved in various cellular and developmental processes.</text>
</comment>
<dbReference type="GO" id="GO:0000338">
    <property type="term" value="P:protein deneddylation"/>
    <property type="evidence" value="ECO:0007669"/>
    <property type="project" value="InterPro"/>
</dbReference>
<evidence type="ECO:0000256" key="1">
    <source>
        <dbReference type="ARBA" id="ARBA00010893"/>
    </source>
</evidence>
<evidence type="ECO:0000259" key="5">
    <source>
        <dbReference type="Pfam" id="PF13012"/>
    </source>
</evidence>
<evidence type="ECO:0000256" key="3">
    <source>
        <dbReference type="SAM" id="MobiDB-lite"/>
    </source>
</evidence>
<keyword evidence="2" id="KW-0736">Signalosome</keyword>
<feature type="domain" description="EIF3F/CSN6-like C-terminal" evidence="5">
    <location>
        <begin position="179"/>
        <end position="294"/>
    </location>
</feature>
<feature type="compositionally biased region" description="Basic and acidic residues" evidence="3">
    <location>
        <begin position="306"/>
        <end position="319"/>
    </location>
</feature>
<dbReference type="AlphaFoldDB" id="A0A0E9NDY1"/>
<sequence>MSEFISTAQNNSGLQVQLHPLVLLTVSDLYTRCRVQQSTTNAPLPHLVGVLLGTQSGRTLSLDIAFQLTLTPDETLDVPFLVTKADQYKQVFPQYDILGWFTLAAEPGEWELGFQTQFAQATENDSPILLTLDPSTFSLSSSTSGTSNLPIAIYESIIEPPSMVTRFISAPSYSIVSGEAERIAVDHASHPSTTAGGDEAGLVQYLKTYASATSLLQQRIRLLKSYLEDVKAGKVQPHAGVLREMNALCAQLPMNSSDGNTPFRNEFRKETADVQLTNLLGELTRGAGSVHELVSKHSLASAGAHPRGEAASHGKKEKGQGGQGGGHRGGRGGRRLGGRRSNEDFGGF</sequence>
<dbReference type="RefSeq" id="XP_019025728.1">
    <property type="nucleotide sequence ID" value="XM_019165838.1"/>
</dbReference>
<dbReference type="InterPro" id="IPR024969">
    <property type="entry name" value="EIF3F/CSN6-like_C"/>
</dbReference>
<protein>
    <recommendedName>
        <fullName evidence="2">COP9 signalosome complex subunit 6</fullName>
    </recommendedName>
</protein>
<dbReference type="OrthoDB" id="1378at2759"/>
<organism evidence="6 7">
    <name type="scientific">Saitoella complicata (strain BCRC 22490 / CBS 7301 / JCM 7358 / NBRC 10748 / NRRL Y-17804)</name>
    <dbReference type="NCBI Taxonomy" id="698492"/>
    <lineage>
        <taxon>Eukaryota</taxon>
        <taxon>Fungi</taxon>
        <taxon>Dikarya</taxon>
        <taxon>Ascomycota</taxon>
        <taxon>Taphrinomycotina</taxon>
        <taxon>Taphrinomycotina incertae sedis</taxon>
        <taxon>Saitoella</taxon>
    </lineage>
</organism>
<feature type="region of interest" description="Disordered" evidence="3">
    <location>
        <begin position="299"/>
        <end position="348"/>
    </location>
</feature>
<dbReference type="CDD" id="cd08063">
    <property type="entry name" value="MPN_CSN6"/>
    <property type="match status" value="1"/>
</dbReference>
<keyword evidence="2" id="KW-0539">Nucleus</keyword>
<proteinExistence type="inferred from homology"/>
<keyword evidence="7" id="KW-1185">Reference proteome</keyword>
<comment type="subcellular location">
    <subcellularLocation>
        <location evidence="2">Cytoplasm</location>
    </subcellularLocation>
    <subcellularLocation>
        <location evidence="2">Nucleus</location>
    </subcellularLocation>
</comment>
<dbReference type="InterPro" id="IPR033859">
    <property type="entry name" value="MPN_CSN6"/>
</dbReference>
<dbReference type="Pfam" id="PF13012">
    <property type="entry name" value="MitMem_reg"/>
    <property type="match status" value="1"/>
</dbReference>
<dbReference type="PANTHER" id="PTHR10540:SF8">
    <property type="entry name" value="COP9 SIGNALOSOME COMPLEX SUBUNIT 6"/>
    <property type="match status" value="1"/>
</dbReference>
<comment type="similarity">
    <text evidence="1 2">Belongs to the peptidase M67A family. CSN6 subfamily.</text>
</comment>
<dbReference type="OMA" id="LVGWWST"/>
<reference evidence="6 7" key="1">
    <citation type="journal article" date="2011" name="J. Gen. Appl. Microbiol.">
        <title>Draft genome sequencing of the enigmatic yeast Saitoella complicata.</title>
        <authorList>
            <person name="Nishida H."/>
            <person name="Hamamoto M."/>
            <person name="Sugiyama J."/>
        </authorList>
    </citation>
    <scope>NUCLEOTIDE SEQUENCE [LARGE SCALE GENOMIC DNA]</scope>
    <source>
        <strain evidence="6 7">NRRL Y-17804</strain>
    </source>
</reference>
<dbReference type="STRING" id="698492.A0A0E9NDY1"/>
<reference evidence="6 7" key="2">
    <citation type="journal article" date="2014" name="J. Gen. Appl. Microbiol.">
        <title>The early diverging ascomycetous budding yeast Saitoella complicata has three histone deacetylases belonging to the Clr6, Hos2, and Rpd3 lineages.</title>
        <authorList>
            <person name="Nishida H."/>
            <person name="Matsumoto T."/>
            <person name="Kondo S."/>
            <person name="Hamamoto M."/>
            <person name="Yoshikawa H."/>
        </authorList>
    </citation>
    <scope>NUCLEOTIDE SEQUENCE [LARGE SCALE GENOMIC DNA]</scope>
    <source>
        <strain evidence="6 7">NRRL Y-17804</strain>
    </source>
</reference>
<dbReference type="InterPro" id="IPR000555">
    <property type="entry name" value="JAMM/MPN+_dom"/>
</dbReference>
<dbReference type="Gene3D" id="3.40.140.10">
    <property type="entry name" value="Cytidine Deaminase, domain 2"/>
    <property type="match status" value="1"/>
</dbReference>
<name>A0A0E9NDY1_SAICN</name>
<feature type="domain" description="JAB1/MPN/MOV34 metalloenzyme" evidence="4">
    <location>
        <begin position="12"/>
        <end position="102"/>
    </location>
</feature>
<keyword evidence="2" id="KW-0963">Cytoplasm</keyword>
<dbReference type="GO" id="GO:0008237">
    <property type="term" value="F:metallopeptidase activity"/>
    <property type="evidence" value="ECO:0007669"/>
    <property type="project" value="InterPro"/>
</dbReference>
<dbReference type="GO" id="GO:0008180">
    <property type="term" value="C:COP9 signalosome"/>
    <property type="evidence" value="ECO:0007669"/>
    <property type="project" value="UniProtKB-UniRule"/>
</dbReference>
<dbReference type="PANTHER" id="PTHR10540">
    <property type="entry name" value="EUKARYOTIC TRANSLATION INITIATION FACTOR 3 SUBUNIT F-RELATED"/>
    <property type="match status" value="1"/>
</dbReference>
<gene>
    <name evidence="6" type="ORF">G7K_2250-t1</name>
</gene>
<feature type="compositionally biased region" description="Basic residues" evidence="3">
    <location>
        <begin position="328"/>
        <end position="338"/>
    </location>
</feature>
<reference evidence="6 7" key="3">
    <citation type="journal article" date="2015" name="Genome Announc.">
        <title>Draft Genome Sequence of the Archiascomycetous Yeast Saitoella complicata.</title>
        <authorList>
            <person name="Yamauchi K."/>
            <person name="Kondo S."/>
            <person name="Hamamoto M."/>
            <person name="Takahashi Y."/>
            <person name="Ogura Y."/>
            <person name="Hayashi T."/>
            <person name="Nishida H."/>
        </authorList>
    </citation>
    <scope>NUCLEOTIDE SEQUENCE [LARGE SCALE GENOMIC DNA]</scope>
    <source>
        <strain evidence="6 7">NRRL Y-17804</strain>
    </source>
</reference>
<comment type="caution">
    <text evidence="6">The sequence shown here is derived from an EMBL/GenBank/DDBJ whole genome shotgun (WGS) entry which is preliminary data.</text>
</comment>
<evidence type="ECO:0000259" key="4">
    <source>
        <dbReference type="Pfam" id="PF01398"/>
    </source>
</evidence>
<evidence type="ECO:0000256" key="2">
    <source>
        <dbReference type="RuleBase" id="RU367006"/>
    </source>
</evidence>
<evidence type="ECO:0000313" key="7">
    <source>
        <dbReference type="Proteomes" id="UP000033140"/>
    </source>
</evidence>
<dbReference type="EMBL" id="BACD03000012">
    <property type="protein sequence ID" value="GAO48062.1"/>
    <property type="molecule type" value="Genomic_DNA"/>
</dbReference>